<name>R4WQJ0_RIPPE</name>
<organism evidence="1">
    <name type="scientific">Riptortus pedestris</name>
    <name type="common">Bean bug</name>
    <dbReference type="NCBI Taxonomy" id="329032"/>
    <lineage>
        <taxon>Eukaryota</taxon>
        <taxon>Metazoa</taxon>
        <taxon>Ecdysozoa</taxon>
        <taxon>Arthropoda</taxon>
        <taxon>Hexapoda</taxon>
        <taxon>Insecta</taxon>
        <taxon>Pterygota</taxon>
        <taxon>Neoptera</taxon>
        <taxon>Paraneoptera</taxon>
        <taxon>Hemiptera</taxon>
        <taxon>Heteroptera</taxon>
        <taxon>Panheteroptera</taxon>
        <taxon>Pentatomomorpha</taxon>
        <taxon>Coreoidea</taxon>
        <taxon>Alydidae</taxon>
        <taxon>Riptortus</taxon>
    </lineage>
</organism>
<sequence length="61" mass="6953">MKIMNGLLSTCMKSTAQCPDALLPASDVLFLLKESFSNGKLNYEKLVSMWLRNNSFFKYTI</sequence>
<protein>
    <submittedName>
        <fullName evidence="1">Unkown protein</fullName>
    </submittedName>
</protein>
<dbReference type="EMBL" id="AK417951">
    <property type="protein sequence ID" value="BAN21166.1"/>
    <property type="molecule type" value="mRNA"/>
</dbReference>
<proteinExistence type="evidence at transcript level"/>
<evidence type="ECO:0000313" key="1">
    <source>
        <dbReference type="EMBL" id="BAN21166.1"/>
    </source>
</evidence>
<accession>R4WQJ0</accession>
<dbReference type="AlphaFoldDB" id="R4WQJ0"/>
<reference evidence="1" key="1">
    <citation type="journal article" date="2013" name="PLoS ONE">
        <title>Gene expression in gut symbiotic organ of stinkbug affected by extracellular bacterial symbiont.</title>
        <authorList>
            <person name="Futahashi R."/>
            <person name="Tanaka K."/>
            <person name="Tanahashi M."/>
            <person name="Nikoh N."/>
            <person name="Kikuchi Y."/>
            <person name="Lee B.L."/>
            <person name="Fukatsu T."/>
        </authorList>
    </citation>
    <scope>NUCLEOTIDE SEQUENCE</scope>
    <source>
        <tissue evidence="1">Midgut</tissue>
    </source>
</reference>